<evidence type="ECO:0000256" key="7">
    <source>
        <dbReference type="ARBA" id="ARBA00022984"/>
    </source>
</evidence>
<evidence type="ECO:0000256" key="4">
    <source>
        <dbReference type="ARBA" id="ARBA00022679"/>
    </source>
</evidence>
<keyword evidence="13" id="KW-1185">Reference proteome</keyword>
<keyword evidence="3" id="KW-0328">Glycosyltransferase</keyword>
<sequence length="343" mass="37321">MHSLFSCRLTVLALALACAGAQAQVFDLPENGDTVVGAPQAVTVEAEGNTLLDLARHYGTGFMEMTEANPAVDMWTPEAHARVVVPTQYVLPPKPWQGVVVNIPQRRLFYFLPPKKGQPRQVYTVPLGIAREGWSTPLGETRLVAKIQDPGWTPPDSIKAEHFERDGEVLPNYVPPGEDNPMGMLAFQTGFKSIFIHGTNKPWGLGTRASHGCLHLYPENAAELMKLLPRGVPIRIINQPLMAGVLDGKPVLVSYPVVGEYEQAAPDREQAQALLDALPDKGGRDVDWQRVDAVLAKPTVLPLAVSPGAPTSGEIIESLPVQAYTEPPYGEDANKARVPLRKQ</sequence>
<dbReference type="PANTHER" id="PTHR30582">
    <property type="entry name" value="L,D-TRANSPEPTIDASE"/>
    <property type="match status" value="1"/>
</dbReference>
<comment type="caution">
    <text evidence="12">The sequence shown here is derived from an EMBL/GenBank/DDBJ whole genome shotgun (WGS) entry which is preliminary data.</text>
</comment>
<dbReference type="RefSeq" id="WP_160797743.1">
    <property type="nucleotide sequence ID" value="NZ_WSSB01000013.1"/>
</dbReference>
<dbReference type="PANTHER" id="PTHR30582:SF24">
    <property type="entry name" value="L,D-TRANSPEPTIDASE ERFK_SRFK-RELATED"/>
    <property type="match status" value="1"/>
</dbReference>
<feature type="active site" description="Proton donor/acceptor" evidence="9">
    <location>
        <position position="197"/>
    </location>
</feature>
<keyword evidence="5" id="KW-0378">Hydrolase</keyword>
<reference evidence="12 13" key="1">
    <citation type="submission" date="2019-12" db="EMBL/GenBank/DDBJ databases">
        <title>Neisseriaceae gen. nov. sp. Genome sequencing and assembly.</title>
        <authorList>
            <person name="Liu Z."/>
            <person name="Li A."/>
        </authorList>
    </citation>
    <scope>NUCLEOTIDE SEQUENCE [LARGE SCALE GENOMIC DNA]</scope>
    <source>
        <strain evidence="12 13">B2N2-7</strain>
    </source>
</reference>
<dbReference type="Gene3D" id="2.40.440.10">
    <property type="entry name" value="L,D-transpeptidase catalytic domain-like"/>
    <property type="match status" value="1"/>
</dbReference>
<dbReference type="PROSITE" id="PS52029">
    <property type="entry name" value="LD_TPASE"/>
    <property type="match status" value="1"/>
</dbReference>
<evidence type="ECO:0000256" key="9">
    <source>
        <dbReference type="PROSITE-ProRule" id="PRU01373"/>
    </source>
</evidence>
<accession>A0A845BNH9</accession>
<name>A0A845BNH9_9NEIS</name>
<feature type="active site" description="Nucleophile" evidence="9">
    <location>
        <position position="213"/>
    </location>
</feature>
<evidence type="ECO:0000313" key="12">
    <source>
        <dbReference type="EMBL" id="MXR37915.1"/>
    </source>
</evidence>
<dbReference type="Pfam" id="PF03734">
    <property type="entry name" value="YkuD"/>
    <property type="match status" value="1"/>
</dbReference>
<dbReference type="GO" id="GO:0071555">
    <property type="term" value="P:cell wall organization"/>
    <property type="evidence" value="ECO:0007669"/>
    <property type="project" value="UniProtKB-UniRule"/>
</dbReference>
<comment type="similarity">
    <text evidence="2">Belongs to the YkuD family.</text>
</comment>
<dbReference type="Proteomes" id="UP000467214">
    <property type="component" value="Unassembled WGS sequence"/>
</dbReference>
<keyword evidence="6 9" id="KW-0133">Cell shape</keyword>
<keyword evidence="4" id="KW-0808">Transferase</keyword>
<keyword evidence="8 9" id="KW-0961">Cell wall biogenesis/degradation</keyword>
<evidence type="ECO:0000313" key="13">
    <source>
        <dbReference type="Proteomes" id="UP000467214"/>
    </source>
</evidence>
<dbReference type="SUPFAM" id="SSF141523">
    <property type="entry name" value="L,D-transpeptidase catalytic domain-like"/>
    <property type="match status" value="1"/>
</dbReference>
<dbReference type="CDD" id="cd16913">
    <property type="entry name" value="YkuD_like"/>
    <property type="match status" value="1"/>
</dbReference>
<dbReference type="GO" id="GO:0071972">
    <property type="term" value="F:peptidoglycan L,D-transpeptidase activity"/>
    <property type="evidence" value="ECO:0007669"/>
    <property type="project" value="TreeGrafter"/>
</dbReference>
<keyword evidence="10" id="KW-0732">Signal</keyword>
<evidence type="ECO:0000256" key="2">
    <source>
        <dbReference type="ARBA" id="ARBA00005992"/>
    </source>
</evidence>
<feature type="chain" id="PRO_5032411497" evidence="10">
    <location>
        <begin position="24"/>
        <end position="343"/>
    </location>
</feature>
<keyword evidence="7 9" id="KW-0573">Peptidoglycan synthesis</keyword>
<evidence type="ECO:0000256" key="10">
    <source>
        <dbReference type="SAM" id="SignalP"/>
    </source>
</evidence>
<dbReference type="GO" id="GO:0016757">
    <property type="term" value="F:glycosyltransferase activity"/>
    <property type="evidence" value="ECO:0007669"/>
    <property type="project" value="UniProtKB-KW"/>
</dbReference>
<evidence type="ECO:0000256" key="8">
    <source>
        <dbReference type="ARBA" id="ARBA00023316"/>
    </source>
</evidence>
<dbReference type="GO" id="GO:0018104">
    <property type="term" value="P:peptidoglycan-protein cross-linking"/>
    <property type="evidence" value="ECO:0007669"/>
    <property type="project" value="TreeGrafter"/>
</dbReference>
<evidence type="ECO:0000256" key="5">
    <source>
        <dbReference type="ARBA" id="ARBA00022801"/>
    </source>
</evidence>
<dbReference type="InterPro" id="IPR005490">
    <property type="entry name" value="LD_TPept_cat_dom"/>
</dbReference>
<evidence type="ECO:0000256" key="1">
    <source>
        <dbReference type="ARBA" id="ARBA00004752"/>
    </source>
</evidence>
<dbReference type="AlphaFoldDB" id="A0A845BNH9"/>
<dbReference type="GO" id="GO:0008360">
    <property type="term" value="P:regulation of cell shape"/>
    <property type="evidence" value="ECO:0007669"/>
    <property type="project" value="UniProtKB-UniRule"/>
</dbReference>
<dbReference type="UniPathway" id="UPA00219"/>
<feature type="signal peptide" evidence="10">
    <location>
        <begin position="1"/>
        <end position="23"/>
    </location>
</feature>
<protein>
    <submittedName>
        <fullName evidence="12">L,D-transpeptidase family protein</fullName>
    </submittedName>
</protein>
<proteinExistence type="inferred from homology"/>
<dbReference type="GO" id="GO:0005576">
    <property type="term" value="C:extracellular region"/>
    <property type="evidence" value="ECO:0007669"/>
    <property type="project" value="TreeGrafter"/>
</dbReference>
<dbReference type="InterPro" id="IPR050979">
    <property type="entry name" value="LD-transpeptidase"/>
</dbReference>
<evidence type="ECO:0000256" key="3">
    <source>
        <dbReference type="ARBA" id="ARBA00022676"/>
    </source>
</evidence>
<comment type="pathway">
    <text evidence="1 9">Cell wall biogenesis; peptidoglycan biosynthesis.</text>
</comment>
<evidence type="ECO:0000259" key="11">
    <source>
        <dbReference type="PROSITE" id="PS52029"/>
    </source>
</evidence>
<feature type="domain" description="L,D-TPase catalytic" evidence="11">
    <location>
        <begin position="97"/>
        <end position="237"/>
    </location>
</feature>
<gene>
    <name evidence="12" type="ORF">GQF02_13125</name>
</gene>
<evidence type="ECO:0000256" key="6">
    <source>
        <dbReference type="ARBA" id="ARBA00022960"/>
    </source>
</evidence>
<organism evidence="12 13">
    <name type="scientific">Craterilacuibacter sinensis</name>
    <dbReference type="NCBI Taxonomy" id="2686017"/>
    <lineage>
        <taxon>Bacteria</taxon>
        <taxon>Pseudomonadati</taxon>
        <taxon>Pseudomonadota</taxon>
        <taxon>Betaproteobacteria</taxon>
        <taxon>Neisseriales</taxon>
        <taxon>Neisseriaceae</taxon>
        <taxon>Craterilacuibacter</taxon>
    </lineage>
</organism>
<dbReference type="InterPro" id="IPR038063">
    <property type="entry name" value="Transpep_catalytic_dom"/>
</dbReference>
<dbReference type="EMBL" id="WSSB01000013">
    <property type="protein sequence ID" value="MXR37915.1"/>
    <property type="molecule type" value="Genomic_DNA"/>
</dbReference>